<gene>
    <name evidence="2" type="ORF">S03H2_71905</name>
</gene>
<evidence type="ECO:0000256" key="1">
    <source>
        <dbReference type="SAM" id="MobiDB-lite"/>
    </source>
</evidence>
<organism evidence="2">
    <name type="scientific">marine sediment metagenome</name>
    <dbReference type="NCBI Taxonomy" id="412755"/>
    <lineage>
        <taxon>unclassified sequences</taxon>
        <taxon>metagenomes</taxon>
        <taxon>ecological metagenomes</taxon>
    </lineage>
</organism>
<feature type="compositionally biased region" description="Low complexity" evidence="1">
    <location>
        <begin position="23"/>
        <end position="41"/>
    </location>
</feature>
<evidence type="ECO:0000313" key="2">
    <source>
        <dbReference type="EMBL" id="GAH95470.1"/>
    </source>
</evidence>
<dbReference type="AlphaFoldDB" id="X1KPD5"/>
<feature type="non-terminal residue" evidence="2">
    <location>
        <position position="78"/>
    </location>
</feature>
<protein>
    <submittedName>
        <fullName evidence="2">Uncharacterized protein</fullName>
    </submittedName>
</protein>
<feature type="non-terminal residue" evidence="2">
    <location>
        <position position="1"/>
    </location>
</feature>
<name>X1KPD5_9ZZZZ</name>
<feature type="region of interest" description="Disordered" evidence="1">
    <location>
        <begin position="18"/>
        <end position="50"/>
    </location>
</feature>
<reference evidence="2" key="1">
    <citation type="journal article" date="2014" name="Front. Microbiol.">
        <title>High frequency of phylogenetically diverse reductive dehalogenase-homologous genes in deep subseafloor sedimentary metagenomes.</title>
        <authorList>
            <person name="Kawai M."/>
            <person name="Futagami T."/>
            <person name="Toyoda A."/>
            <person name="Takaki Y."/>
            <person name="Nishi S."/>
            <person name="Hori S."/>
            <person name="Arai W."/>
            <person name="Tsubouchi T."/>
            <person name="Morono Y."/>
            <person name="Uchiyama I."/>
            <person name="Ito T."/>
            <person name="Fujiyama A."/>
            <person name="Inagaki F."/>
            <person name="Takami H."/>
        </authorList>
    </citation>
    <scope>NUCLEOTIDE SEQUENCE</scope>
    <source>
        <strain evidence="2">Expedition CK06-06</strain>
    </source>
</reference>
<accession>X1KPD5</accession>
<sequence>LECDRENYIDEFIDIVQKHKKQNTSTNNNLSNNNLSNNPSINKKKKDDANNKLMDRLNVELDMRNNSVSTNTNILKPY</sequence>
<comment type="caution">
    <text evidence="2">The sequence shown here is derived from an EMBL/GenBank/DDBJ whole genome shotgun (WGS) entry which is preliminary data.</text>
</comment>
<proteinExistence type="predicted"/>
<dbReference type="EMBL" id="BARU01048338">
    <property type="protein sequence ID" value="GAH95470.1"/>
    <property type="molecule type" value="Genomic_DNA"/>
</dbReference>